<dbReference type="PANTHER" id="PTHR20913:SF7">
    <property type="entry name" value="RE60063P"/>
    <property type="match status" value="1"/>
</dbReference>
<dbReference type="Pfam" id="PF00566">
    <property type="entry name" value="RabGAP-TBC"/>
    <property type="match status" value="1"/>
</dbReference>
<dbReference type="Gene3D" id="1.10.472.80">
    <property type="entry name" value="Ypt/Rab-GAP domain of gyp1p, domain 3"/>
    <property type="match status" value="1"/>
</dbReference>
<feature type="region of interest" description="Disordered" evidence="2">
    <location>
        <begin position="1"/>
        <end position="60"/>
    </location>
</feature>
<dbReference type="KEGG" id="hazt:108667233"/>
<feature type="compositionally biased region" description="Basic and acidic residues" evidence="2">
    <location>
        <begin position="21"/>
        <end position="54"/>
    </location>
</feature>
<dbReference type="AlphaFoldDB" id="A0A8B7N914"/>
<evidence type="ECO:0000256" key="3">
    <source>
        <dbReference type="SAM" id="Phobius"/>
    </source>
</evidence>
<evidence type="ECO:0000259" key="4">
    <source>
        <dbReference type="PROSITE" id="PS50086"/>
    </source>
</evidence>
<feature type="domain" description="Rab-GAP TBC" evidence="4">
    <location>
        <begin position="203"/>
        <end position="389"/>
    </location>
</feature>
<dbReference type="InterPro" id="IPR000195">
    <property type="entry name" value="Rab-GAP-TBC_dom"/>
</dbReference>
<name>A0A8B7N914_HYAAZ</name>
<accession>A0A8B7N914</accession>
<dbReference type="RefSeq" id="XP_018009723.1">
    <property type="nucleotide sequence ID" value="XM_018154234.2"/>
</dbReference>
<dbReference type="Gene3D" id="1.10.8.1310">
    <property type="match status" value="1"/>
</dbReference>
<gene>
    <name evidence="6" type="primary">LOC108667233</name>
</gene>
<sequence length="552" mass="63286">MINHANETKSDPLKSTVKKSFTHEHSESTKGKKSIESKKTDNHVKLKQNAEPKSRKNPISMYNQKVEDLQSNLNAIKKNSDEKLNVHAVAASEIGAHSKLEGIAGFDDEDKYPLFNHKIDYDYQFTHESDKNESETTKNVDALSKEKCVNHVLEKESSTTYELETENFECDLQWKINKIRNVLDEPVLDVYALQQLAEEDEGFVSDDLRKEVWPRLLLVHQSQPVPLLTCQQAQLHSSYSQVVMDVERTLKRFPPDISPEKRQELMDKLTRVIMTVLQRNPLFHYYQGYHDVGITFLLVCGEKLAILLLEELSLTHLREFLQPTMERTQRWLAYLYPMLAAQSPALYNHLEECGVGTMFCLPWLITWYAHSLSEYRHVVRLYDFLLASPPLMPIYVAGAIILHREQQLLAVPCDMPSMHQALSRIPDDMPLESVFKEARQMYKRLPPASLSDGVDRYLLRQKQREEAERAERDRRIAARKHASGRSPAWWLPSQLRRAMWATSAGYGRTWAFAAGTVALVAVALGVASIYFRPDSSRLIGASWGADRPVIAP</sequence>
<keyword evidence="1" id="KW-0343">GTPase activation</keyword>
<dbReference type="InterPro" id="IPR045913">
    <property type="entry name" value="TBC20/Gyp8-like"/>
</dbReference>
<dbReference type="GeneID" id="108667233"/>
<feature type="compositionally biased region" description="Basic and acidic residues" evidence="2">
    <location>
        <begin position="1"/>
        <end position="12"/>
    </location>
</feature>
<evidence type="ECO:0000256" key="1">
    <source>
        <dbReference type="ARBA" id="ARBA00022468"/>
    </source>
</evidence>
<keyword evidence="3" id="KW-0472">Membrane</keyword>
<organism evidence="5 6">
    <name type="scientific">Hyalella azteca</name>
    <name type="common">Amphipod</name>
    <dbReference type="NCBI Taxonomy" id="294128"/>
    <lineage>
        <taxon>Eukaryota</taxon>
        <taxon>Metazoa</taxon>
        <taxon>Ecdysozoa</taxon>
        <taxon>Arthropoda</taxon>
        <taxon>Crustacea</taxon>
        <taxon>Multicrustacea</taxon>
        <taxon>Malacostraca</taxon>
        <taxon>Eumalacostraca</taxon>
        <taxon>Peracarida</taxon>
        <taxon>Amphipoda</taxon>
        <taxon>Senticaudata</taxon>
        <taxon>Talitrida</taxon>
        <taxon>Talitroidea</taxon>
        <taxon>Hyalellidae</taxon>
        <taxon>Hyalella</taxon>
    </lineage>
</organism>
<dbReference type="OrthoDB" id="206700at2759"/>
<dbReference type="GO" id="GO:0005096">
    <property type="term" value="F:GTPase activator activity"/>
    <property type="evidence" value="ECO:0007669"/>
    <property type="project" value="UniProtKB-KW"/>
</dbReference>
<protein>
    <submittedName>
        <fullName evidence="6">TBC1 domain family member 20-like</fullName>
    </submittedName>
</protein>
<keyword evidence="3" id="KW-0812">Transmembrane</keyword>
<dbReference type="PROSITE" id="PS50086">
    <property type="entry name" value="TBC_RABGAP"/>
    <property type="match status" value="1"/>
</dbReference>
<evidence type="ECO:0000256" key="2">
    <source>
        <dbReference type="SAM" id="MobiDB-lite"/>
    </source>
</evidence>
<dbReference type="FunFam" id="1.10.8.1310:FF:000001">
    <property type="entry name" value="TBC1 domain family, member 20"/>
    <property type="match status" value="1"/>
</dbReference>
<evidence type="ECO:0000313" key="6">
    <source>
        <dbReference type="RefSeq" id="XP_018009723.1"/>
    </source>
</evidence>
<dbReference type="GO" id="GO:0005789">
    <property type="term" value="C:endoplasmic reticulum membrane"/>
    <property type="evidence" value="ECO:0007669"/>
    <property type="project" value="TreeGrafter"/>
</dbReference>
<dbReference type="InterPro" id="IPR035969">
    <property type="entry name" value="Rab-GAP_TBC_sf"/>
</dbReference>
<dbReference type="SUPFAM" id="SSF47923">
    <property type="entry name" value="Ypt/Rab-GAP domain of gyp1p"/>
    <property type="match status" value="2"/>
</dbReference>
<dbReference type="Proteomes" id="UP000694843">
    <property type="component" value="Unplaced"/>
</dbReference>
<reference evidence="6" key="1">
    <citation type="submission" date="2025-08" db="UniProtKB">
        <authorList>
            <consortium name="RefSeq"/>
        </authorList>
    </citation>
    <scope>IDENTIFICATION</scope>
    <source>
        <tissue evidence="6">Whole organism</tissue>
    </source>
</reference>
<proteinExistence type="predicted"/>
<dbReference type="SMART" id="SM00164">
    <property type="entry name" value="TBC"/>
    <property type="match status" value="1"/>
</dbReference>
<keyword evidence="5" id="KW-1185">Reference proteome</keyword>
<feature type="transmembrane region" description="Helical" evidence="3">
    <location>
        <begin position="510"/>
        <end position="531"/>
    </location>
</feature>
<dbReference type="PANTHER" id="PTHR20913">
    <property type="entry name" value="TBC1 DOMAIN FAMILY MEMBER 20/GTPASE"/>
    <property type="match status" value="1"/>
</dbReference>
<dbReference type="GO" id="GO:0006888">
    <property type="term" value="P:endoplasmic reticulum to Golgi vesicle-mediated transport"/>
    <property type="evidence" value="ECO:0007669"/>
    <property type="project" value="TreeGrafter"/>
</dbReference>
<evidence type="ECO:0000313" key="5">
    <source>
        <dbReference type="Proteomes" id="UP000694843"/>
    </source>
</evidence>
<keyword evidence="3" id="KW-1133">Transmembrane helix</keyword>